<accession>A0A7W7FRA5</accession>
<dbReference type="Proteomes" id="UP000533598">
    <property type="component" value="Unassembled WGS sequence"/>
</dbReference>
<organism evidence="5 6">
    <name type="scientific">Crossiella cryophila</name>
    <dbReference type="NCBI Taxonomy" id="43355"/>
    <lineage>
        <taxon>Bacteria</taxon>
        <taxon>Bacillati</taxon>
        <taxon>Actinomycetota</taxon>
        <taxon>Actinomycetes</taxon>
        <taxon>Pseudonocardiales</taxon>
        <taxon>Pseudonocardiaceae</taxon>
        <taxon>Crossiella</taxon>
    </lineage>
</organism>
<dbReference type="RefSeq" id="WP_185000168.1">
    <property type="nucleotide sequence ID" value="NZ_BAAAUI010000011.1"/>
</dbReference>
<evidence type="ECO:0000313" key="5">
    <source>
        <dbReference type="EMBL" id="MBB4674138.1"/>
    </source>
</evidence>
<dbReference type="InterPro" id="IPR045981">
    <property type="entry name" value="DUF5937"/>
</dbReference>
<dbReference type="AlphaFoldDB" id="A0A7W7FRA5"/>
<dbReference type="PANTHER" id="PTHR43132">
    <property type="entry name" value="ARSENICAL RESISTANCE OPERON REPRESSOR ARSR-RELATED"/>
    <property type="match status" value="1"/>
</dbReference>
<dbReference type="Gene3D" id="1.10.10.10">
    <property type="entry name" value="Winged helix-like DNA-binding domain superfamily/Winged helix DNA-binding domain"/>
    <property type="match status" value="1"/>
</dbReference>
<keyword evidence="3" id="KW-0804">Transcription</keyword>
<dbReference type="Pfam" id="PF12840">
    <property type="entry name" value="HTH_20"/>
    <property type="match status" value="1"/>
</dbReference>
<evidence type="ECO:0000256" key="3">
    <source>
        <dbReference type="ARBA" id="ARBA00023163"/>
    </source>
</evidence>
<dbReference type="CDD" id="cd00090">
    <property type="entry name" value="HTH_ARSR"/>
    <property type="match status" value="1"/>
</dbReference>
<dbReference type="PANTHER" id="PTHR43132:SF8">
    <property type="entry name" value="HTH-TYPE TRANSCRIPTIONAL REGULATOR KMTR"/>
    <property type="match status" value="1"/>
</dbReference>
<name>A0A7W7FRA5_9PSEU</name>
<dbReference type="InterPro" id="IPR036390">
    <property type="entry name" value="WH_DNA-bd_sf"/>
</dbReference>
<dbReference type="InterPro" id="IPR011991">
    <property type="entry name" value="ArsR-like_HTH"/>
</dbReference>
<evidence type="ECO:0000259" key="4">
    <source>
        <dbReference type="SMART" id="SM00418"/>
    </source>
</evidence>
<evidence type="ECO:0000256" key="2">
    <source>
        <dbReference type="ARBA" id="ARBA00023125"/>
    </source>
</evidence>
<keyword evidence="2 5" id="KW-0238">DNA-binding</keyword>
<dbReference type="InterPro" id="IPR051011">
    <property type="entry name" value="Metal_resp_trans_reg"/>
</dbReference>
<keyword evidence="1" id="KW-0805">Transcription regulation</keyword>
<proteinExistence type="predicted"/>
<dbReference type="SMART" id="SM00418">
    <property type="entry name" value="HTH_ARSR"/>
    <property type="match status" value="1"/>
</dbReference>
<reference evidence="5 6" key="1">
    <citation type="submission" date="2020-08" db="EMBL/GenBank/DDBJ databases">
        <title>Sequencing the genomes of 1000 actinobacteria strains.</title>
        <authorList>
            <person name="Klenk H.-P."/>
        </authorList>
    </citation>
    <scope>NUCLEOTIDE SEQUENCE [LARGE SCALE GENOMIC DNA]</scope>
    <source>
        <strain evidence="5 6">DSM 44230</strain>
    </source>
</reference>
<sequence>MILLRCDAVTVANIRLSHSPIMEAVSWLSLAATGGRHPVFGDPGALARDSLGAAEVELVTELLPLDGNHYTPDLLTPQPRPGTAGEALEAQLTDLAESPAELVAEQLGFAEKHWGRPMSPRVRGLAEAGTLGGRLAAGLGTFWRRALAEGWGEIEALVEADLADRARLLATRGVGEVLSTLDPKCSWTGAAVAIDKPYQAEVDVAGQPIVLAPSVLSWPKFMIQCDDKQQVALYYPAARVGVRTRRDPAELARVVGSTRAALLADLGAPRSTAELALRHELAPATVSYHLGTLRRANLVTASRDGRFVLYQRSAQADALVAAS</sequence>
<evidence type="ECO:0000313" key="6">
    <source>
        <dbReference type="Proteomes" id="UP000533598"/>
    </source>
</evidence>
<keyword evidence="6" id="KW-1185">Reference proteome</keyword>
<protein>
    <submittedName>
        <fullName evidence="5">DNA-binding transcriptional ArsR family regulator</fullName>
    </submittedName>
</protein>
<dbReference type="SUPFAM" id="SSF46785">
    <property type="entry name" value="Winged helix' DNA-binding domain"/>
    <property type="match status" value="1"/>
</dbReference>
<evidence type="ECO:0000256" key="1">
    <source>
        <dbReference type="ARBA" id="ARBA00023015"/>
    </source>
</evidence>
<dbReference type="EMBL" id="JACHMH010000001">
    <property type="protein sequence ID" value="MBB4674138.1"/>
    <property type="molecule type" value="Genomic_DNA"/>
</dbReference>
<dbReference type="InterPro" id="IPR036388">
    <property type="entry name" value="WH-like_DNA-bd_sf"/>
</dbReference>
<comment type="caution">
    <text evidence="5">The sequence shown here is derived from an EMBL/GenBank/DDBJ whole genome shotgun (WGS) entry which is preliminary data.</text>
</comment>
<dbReference type="GO" id="GO:0003677">
    <property type="term" value="F:DNA binding"/>
    <property type="evidence" value="ECO:0007669"/>
    <property type="project" value="UniProtKB-KW"/>
</dbReference>
<dbReference type="Pfam" id="PF19361">
    <property type="entry name" value="DUF5937"/>
    <property type="match status" value="1"/>
</dbReference>
<dbReference type="GO" id="GO:0003700">
    <property type="term" value="F:DNA-binding transcription factor activity"/>
    <property type="evidence" value="ECO:0007669"/>
    <property type="project" value="InterPro"/>
</dbReference>
<feature type="domain" description="HTH arsR-type" evidence="4">
    <location>
        <begin position="250"/>
        <end position="322"/>
    </location>
</feature>
<dbReference type="InterPro" id="IPR001845">
    <property type="entry name" value="HTH_ArsR_DNA-bd_dom"/>
</dbReference>
<gene>
    <name evidence="5" type="ORF">HNR67_000256</name>
</gene>